<evidence type="ECO:0000313" key="13">
    <source>
        <dbReference type="EMBL" id="CAH1780174.1"/>
    </source>
</evidence>
<gene>
    <name evidence="13" type="ORF">OFUS_LOCUS6902</name>
</gene>
<dbReference type="FunFam" id="3.40.50.300:FF:000313">
    <property type="entry name" value="Pre-mRNA-splicing factor ATP-dependent RNA helicase PRP16"/>
    <property type="match status" value="1"/>
</dbReference>
<dbReference type="GO" id="GO:0008380">
    <property type="term" value="P:RNA splicing"/>
    <property type="evidence" value="ECO:0007669"/>
    <property type="project" value="UniProtKB-KW"/>
</dbReference>
<accession>A0A8S4NFL6</accession>
<feature type="compositionally biased region" description="Basic and acidic residues" evidence="10">
    <location>
        <begin position="114"/>
        <end position="130"/>
    </location>
</feature>
<dbReference type="PANTHER" id="PTHR18934">
    <property type="entry name" value="ATP-DEPENDENT RNA HELICASE"/>
    <property type="match status" value="1"/>
</dbReference>
<feature type="region of interest" description="Disordered" evidence="10">
    <location>
        <begin position="55"/>
        <end position="326"/>
    </location>
</feature>
<evidence type="ECO:0000256" key="3">
    <source>
        <dbReference type="ARBA" id="ARBA00022741"/>
    </source>
</evidence>
<dbReference type="SMART" id="SM00490">
    <property type="entry name" value="HELICc"/>
    <property type="match status" value="1"/>
</dbReference>
<evidence type="ECO:0000256" key="5">
    <source>
        <dbReference type="ARBA" id="ARBA00022806"/>
    </source>
</evidence>
<feature type="compositionally biased region" description="Basic and acidic residues" evidence="10">
    <location>
        <begin position="304"/>
        <end position="321"/>
    </location>
</feature>
<dbReference type="OrthoDB" id="10253254at2759"/>
<dbReference type="Pfam" id="PF21010">
    <property type="entry name" value="HA2_C"/>
    <property type="match status" value="1"/>
</dbReference>
<dbReference type="PROSITE" id="PS51192">
    <property type="entry name" value="HELICASE_ATP_BIND_1"/>
    <property type="match status" value="1"/>
</dbReference>
<dbReference type="Proteomes" id="UP000749559">
    <property type="component" value="Unassembled WGS sequence"/>
</dbReference>
<dbReference type="Gene3D" id="1.20.120.1080">
    <property type="match status" value="1"/>
</dbReference>
<dbReference type="InterPro" id="IPR002464">
    <property type="entry name" value="DNA/RNA_helicase_DEAH_CS"/>
</dbReference>
<dbReference type="GO" id="GO:0006397">
    <property type="term" value="P:mRNA processing"/>
    <property type="evidence" value="ECO:0007669"/>
    <property type="project" value="UniProtKB-KW"/>
</dbReference>
<feature type="compositionally biased region" description="Basic and acidic residues" evidence="10">
    <location>
        <begin position="145"/>
        <end position="160"/>
    </location>
</feature>
<dbReference type="PROSITE" id="PS51194">
    <property type="entry name" value="HELICASE_CTER"/>
    <property type="match status" value="1"/>
</dbReference>
<feature type="compositionally biased region" description="Low complexity" evidence="10">
    <location>
        <begin position="1217"/>
        <end position="1230"/>
    </location>
</feature>
<keyword evidence="5" id="KW-0347">Helicase</keyword>
<dbReference type="AlphaFoldDB" id="A0A8S4NFL6"/>
<feature type="domain" description="Helicase ATP-binding" evidence="11">
    <location>
        <begin position="553"/>
        <end position="716"/>
    </location>
</feature>
<dbReference type="InterPro" id="IPR048333">
    <property type="entry name" value="HA2_WH"/>
</dbReference>
<dbReference type="SUPFAM" id="SSF52540">
    <property type="entry name" value="P-loop containing nucleoside triphosphate hydrolases"/>
    <property type="match status" value="1"/>
</dbReference>
<dbReference type="InterPro" id="IPR001650">
    <property type="entry name" value="Helicase_C-like"/>
</dbReference>
<dbReference type="EMBL" id="CAIIXF020000003">
    <property type="protein sequence ID" value="CAH1780174.1"/>
    <property type="molecule type" value="Genomic_DNA"/>
</dbReference>
<dbReference type="InterPro" id="IPR011709">
    <property type="entry name" value="DEAD-box_helicase_OB_fold"/>
</dbReference>
<feature type="region of interest" description="Disordered" evidence="10">
    <location>
        <begin position="1179"/>
        <end position="1237"/>
    </location>
</feature>
<comment type="catalytic activity">
    <reaction evidence="9">
        <text>ATP + H2O = ADP + phosphate + H(+)</text>
        <dbReference type="Rhea" id="RHEA:13065"/>
        <dbReference type="ChEBI" id="CHEBI:15377"/>
        <dbReference type="ChEBI" id="CHEBI:15378"/>
        <dbReference type="ChEBI" id="CHEBI:30616"/>
        <dbReference type="ChEBI" id="CHEBI:43474"/>
        <dbReference type="ChEBI" id="CHEBI:456216"/>
        <dbReference type="EC" id="3.6.4.13"/>
    </reaction>
</comment>
<evidence type="ECO:0000256" key="10">
    <source>
        <dbReference type="SAM" id="MobiDB-lite"/>
    </source>
</evidence>
<dbReference type="Pfam" id="PF04408">
    <property type="entry name" value="WHD_HA2"/>
    <property type="match status" value="1"/>
</dbReference>
<evidence type="ECO:0000313" key="14">
    <source>
        <dbReference type="Proteomes" id="UP000749559"/>
    </source>
</evidence>
<dbReference type="Pfam" id="PF00270">
    <property type="entry name" value="DEAD"/>
    <property type="match status" value="1"/>
</dbReference>
<dbReference type="PROSITE" id="PS00690">
    <property type="entry name" value="DEAH_ATP_HELICASE"/>
    <property type="match status" value="1"/>
</dbReference>
<comment type="similarity">
    <text evidence="8">Belongs to the DEAD box helicase family. DEAH subfamily. PRP16 sub-subfamily.</text>
</comment>
<dbReference type="Gene3D" id="3.40.50.300">
    <property type="entry name" value="P-loop containing nucleotide triphosphate hydrolases"/>
    <property type="match status" value="2"/>
</dbReference>
<protein>
    <recommendedName>
        <fullName evidence="1">RNA helicase</fullName>
        <ecNumber evidence="1">3.6.4.13</ecNumber>
    </recommendedName>
</protein>
<dbReference type="SMART" id="SM00847">
    <property type="entry name" value="HA2"/>
    <property type="match status" value="1"/>
</dbReference>
<keyword evidence="3" id="KW-0547">Nucleotide-binding</keyword>
<keyword evidence="2" id="KW-0507">mRNA processing</keyword>
<evidence type="ECO:0000259" key="11">
    <source>
        <dbReference type="PROSITE" id="PS51192"/>
    </source>
</evidence>
<evidence type="ECO:0000256" key="4">
    <source>
        <dbReference type="ARBA" id="ARBA00022801"/>
    </source>
</evidence>
<dbReference type="Pfam" id="PF00271">
    <property type="entry name" value="Helicase_C"/>
    <property type="match status" value="1"/>
</dbReference>
<feature type="region of interest" description="Disordered" evidence="10">
    <location>
        <begin position="1"/>
        <end position="37"/>
    </location>
</feature>
<dbReference type="GO" id="GO:0034458">
    <property type="term" value="F:3'-5' RNA helicase activity"/>
    <property type="evidence" value="ECO:0007669"/>
    <property type="project" value="TreeGrafter"/>
</dbReference>
<keyword evidence="14" id="KW-1185">Reference proteome</keyword>
<feature type="domain" description="Helicase C-terminal" evidence="12">
    <location>
        <begin position="730"/>
        <end position="913"/>
    </location>
</feature>
<keyword evidence="6" id="KW-0067">ATP-binding</keyword>
<dbReference type="InterPro" id="IPR007502">
    <property type="entry name" value="Helicase-assoc_dom"/>
</dbReference>
<feature type="compositionally biased region" description="Basic and acidic residues" evidence="10">
    <location>
        <begin position="359"/>
        <end position="385"/>
    </location>
</feature>
<dbReference type="FunFam" id="3.40.50.300:FF:000007">
    <property type="entry name" value="Pre-mRNA-splicing factor ATP-dependent RNA helicase"/>
    <property type="match status" value="1"/>
</dbReference>
<feature type="compositionally biased region" description="Basic and acidic residues" evidence="10">
    <location>
        <begin position="166"/>
        <end position="186"/>
    </location>
</feature>
<evidence type="ECO:0000256" key="8">
    <source>
        <dbReference type="ARBA" id="ARBA00038040"/>
    </source>
</evidence>
<dbReference type="GO" id="GO:0003723">
    <property type="term" value="F:RNA binding"/>
    <property type="evidence" value="ECO:0007669"/>
    <property type="project" value="TreeGrafter"/>
</dbReference>
<dbReference type="SMART" id="SM00487">
    <property type="entry name" value="DEXDc"/>
    <property type="match status" value="1"/>
</dbReference>
<evidence type="ECO:0000259" key="12">
    <source>
        <dbReference type="PROSITE" id="PS51194"/>
    </source>
</evidence>
<dbReference type="InterPro" id="IPR027417">
    <property type="entry name" value="P-loop_NTPase"/>
</dbReference>
<dbReference type="PANTHER" id="PTHR18934:SF91">
    <property type="entry name" value="PRE-MRNA-SPLICING FACTOR ATP-DEPENDENT RNA HELICASE PRP16"/>
    <property type="match status" value="1"/>
</dbReference>
<dbReference type="FunFam" id="1.20.120.1080:FF:000001">
    <property type="entry name" value="Pre-mRNA-splicing factor ATP-dependent RNA helicase"/>
    <property type="match status" value="1"/>
</dbReference>
<organism evidence="13 14">
    <name type="scientific">Owenia fusiformis</name>
    <name type="common">Polychaete worm</name>
    <dbReference type="NCBI Taxonomy" id="6347"/>
    <lineage>
        <taxon>Eukaryota</taxon>
        <taxon>Metazoa</taxon>
        <taxon>Spiralia</taxon>
        <taxon>Lophotrochozoa</taxon>
        <taxon>Annelida</taxon>
        <taxon>Polychaeta</taxon>
        <taxon>Sedentaria</taxon>
        <taxon>Canalipalpata</taxon>
        <taxon>Sabellida</taxon>
        <taxon>Oweniida</taxon>
        <taxon>Oweniidae</taxon>
        <taxon>Owenia</taxon>
    </lineage>
</organism>
<name>A0A8S4NFL6_OWEFU</name>
<dbReference type="Pfam" id="PF07717">
    <property type="entry name" value="OB_NTP_bind"/>
    <property type="match status" value="1"/>
</dbReference>
<dbReference type="GO" id="GO:0016787">
    <property type="term" value="F:hydrolase activity"/>
    <property type="evidence" value="ECO:0007669"/>
    <property type="project" value="UniProtKB-KW"/>
</dbReference>
<feature type="compositionally biased region" description="Basic and acidic residues" evidence="10">
    <location>
        <begin position="82"/>
        <end position="94"/>
    </location>
</feature>
<dbReference type="CDD" id="cd17983">
    <property type="entry name" value="DEXHc_DHX38"/>
    <property type="match status" value="1"/>
</dbReference>
<sequence>MSDDDSGVHRLQGSEPQKGGLVIMKKGPSSDSVKHTFKLPQTSVLGLDRLAAIKRKQAQDEDLAKRSKVTSYNDTEDDVEYDRENRKSDKDYKERHYRSSRVETPSHTGGVSDAYKDRKDSKQRQEREKGVYASSKEKHKKHKSDKKDRRRDRERDDRSERRRHQDKSERRRERDWEETPSRKSDSEYDTPYIKYKPRDTPSREIWDDDDPTPPKKSSWDLPTPYSSSSGRVGDRSERSYRGERSDRSSRSRDDRSERRFRDSDRHSNKDKTRDRRKIDDTPLPTPTHKYNTWADNRKKIQYTPRDKDEGDVKEGEFKTEEDQYEWEQEQKRLDREWYGLDEGYDDDHNPFSGTSDAYTQKKEKQMEERKKKKMSERARQHHRDNEKWETNRMLRSGAVTQVDFDEDFEEENEARVHLLVHNIVPPFLDGRTVFTKQPEPVVPIKDPTSDLAVVARKGCAVVRKHRELKEAKKGQGKVAEVAGTNIGDIMGIKKEEEKDVKVDEHGDVDGRSEHKFADHMKDKNEAMSEFAQKKTISQQRQYLPIFAVRQTLLKIIRDNSIVVVVGETGSGKTTQLTQYLHEDGYSKFGMIGCTQPRRVAAMSVAKRVSEEMKVNLGDEVGYAIRFEDCTNEKTMIKYMTDGILLRESLRESDLDNYSCIIMDEAHERSLNTDVLFGLLREVISRRQDLKLIVTSATMDSDKFSEFFGNVPVYLIPGRTFPVDVFFSKNTVEDYVDSAVKQTLQVHLQDLPGDILVFMPGQEDIEVTCELLEERLKELDEAPELSILPIYSQLPSDLQAKIFQKSQGGIRKVIVATNIAETSLTVDGIQVVVDAGYCKLKVFNPKIGMDALQVFPISQANANQRSGRAGRTGPGMCYRLYTNRQYKNEMLTSSVPEIQRTNLANVVLLLKSLGVQDLLQFHFMDPPPQDNILNSMYQLWILGALDNTGALTSMGRQMVEFPLDPALSKLLLVSVDMNCSDEVLTIVAMLSVPAIFYRPKQREEESDGAREKFQVPESDHLTFLNVYQQWKRNKYSSSWCTEHFVHVKAMKKVREVRSQLKEIMEQQKMDLISTGNEWDVIRKCICSAYFHQAARLKGLGEYVNCRTGMPCHLHPTSALFGMGFNPDYIVYHELIMTAKEYMQCVTAVDGHWLAELGPMFYSVKDSTKTRLERKKQAVQEMTEMEEEMRKAEEQIRLRKEEREEQQKGGMSSKQVIVTPGARTPGPSTPRRTPARKGL</sequence>
<dbReference type="GO" id="GO:0005524">
    <property type="term" value="F:ATP binding"/>
    <property type="evidence" value="ECO:0007669"/>
    <property type="project" value="UniProtKB-KW"/>
</dbReference>
<evidence type="ECO:0000256" key="9">
    <source>
        <dbReference type="ARBA" id="ARBA00047984"/>
    </source>
</evidence>
<feature type="compositionally biased region" description="Basic and acidic residues" evidence="10">
    <location>
        <begin position="196"/>
        <end position="205"/>
    </location>
</feature>
<dbReference type="InterPro" id="IPR011545">
    <property type="entry name" value="DEAD/DEAH_box_helicase_dom"/>
</dbReference>
<feature type="region of interest" description="Disordered" evidence="10">
    <location>
        <begin position="341"/>
        <end position="385"/>
    </location>
</feature>
<dbReference type="CDD" id="cd18791">
    <property type="entry name" value="SF2_C_RHA"/>
    <property type="match status" value="1"/>
</dbReference>
<evidence type="ECO:0000256" key="6">
    <source>
        <dbReference type="ARBA" id="ARBA00022840"/>
    </source>
</evidence>
<evidence type="ECO:0000256" key="1">
    <source>
        <dbReference type="ARBA" id="ARBA00012552"/>
    </source>
</evidence>
<proteinExistence type="inferred from homology"/>
<dbReference type="EC" id="3.6.4.13" evidence="1"/>
<feature type="compositionally biased region" description="Basic and acidic residues" evidence="10">
    <location>
        <begin position="1186"/>
        <end position="1205"/>
    </location>
</feature>
<reference evidence="13" key="1">
    <citation type="submission" date="2022-03" db="EMBL/GenBank/DDBJ databases">
        <authorList>
            <person name="Martin C."/>
        </authorList>
    </citation>
    <scope>NUCLEOTIDE SEQUENCE</scope>
</reference>
<dbReference type="InterPro" id="IPR014001">
    <property type="entry name" value="Helicase_ATP-bd"/>
</dbReference>
<evidence type="ECO:0000256" key="7">
    <source>
        <dbReference type="ARBA" id="ARBA00023187"/>
    </source>
</evidence>
<keyword evidence="7" id="KW-0508">mRNA splicing</keyword>
<keyword evidence="4" id="KW-0378">Hydrolase</keyword>
<comment type="caution">
    <text evidence="13">The sequence shown here is derived from an EMBL/GenBank/DDBJ whole genome shotgun (WGS) entry which is preliminary data.</text>
</comment>
<evidence type="ECO:0000256" key="2">
    <source>
        <dbReference type="ARBA" id="ARBA00022664"/>
    </source>
</evidence>
<feature type="compositionally biased region" description="Basic and acidic residues" evidence="10">
    <location>
        <begin position="232"/>
        <end position="280"/>
    </location>
</feature>